<comment type="caution">
    <text evidence="1">The sequence shown here is derived from an EMBL/GenBank/DDBJ whole genome shotgun (WGS) entry which is preliminary data.</text>
</comment>
<protein>
    <submittedName>
        <fullName evidence="1">Uncharacterized protein</fullName>
    </submittedName>
</protein>
<dbReference type="EMBL" id="JAAOIV010000003">
    <property type="protein sequence ID" value="NHN55109.1"/>
    <property type="molecule type" value="Genomic_DNA"/>
</dbReference>
<proteinExistence type="predicted"/>
<organism evidence="1 2">
    <name type="scientific">Metallococcus carri</name>
    <dbReference type="NCBI Taxonomy" id="1656884"/>
    <lineage>
        <taxon>Bacteria</taxon>
        <taxon>Bacillati</taxon>
        <taxon>Actinomycetota</taxon>
        <taxon>Actinomycetes</taxon>
        <taxon>Micrococcales</taxon>
        <taxon>Dermacoccaceae</taxon>
        <taxon>Metallococcus</taxon>
    </lineage>
</organism>
<evidence type="ECO:0000313" key="1">
    <source>
        <dbReference type="EMBL" id="NHN55109.1"/>
    </source>
</evidence>
<reference evidence="1" key="1">
    <citation type="submission" date="2020-03" db="EMBL/GenBank/DDBJ databases">
        <title>Draft sequencing of Calidifontibacter sp. DB0510.</title>
        <authorList>
            <person name="Kim D.-U."/>
        </authorList>
    </citation>
    <scope>NUCLEOTIDE SEQUENCE</scope>
    <source>
        <strain evidence="1">DB0510</strain>
    </source>
</reference>
<dbReference type="AlphaFoldDB" id="A0A967AY34"/>
<accession>A0A967AY34</accession>
<dbReference type="RefSeq" id="WP_166194099.1">
    <property type="nucleotide sequence ID" value="NZ_JAAOIV010000003.1"/>
</dbReference>
<evidence type="ECO:0000313" key="2">
    <source>
        <dbReference type="Proteomes" id="UP000744769"/>
    </source>
</evidence>
<name>A0A967AY34_9MICO</name>
<gene>
    <name evidence="1" type="ORF">G9U51_04815</name>
</gene>
<dbReference type="Proteomes" id="UP000744769">
    <property type="component" value="Unassembled WGS sequence"/>
</dbReference>
<sequence>MGQQTRPERAGPSGPERRQLTQDLSVYFGQLRDLPTDFVSDHRRAERVRAHMGHGCRVGDGLHERHTARPVRQASVQQLGNKGGLAMDSEIFLNCHLPPHEPPDAVVPLLCKNERGSQEVRKAVLEPVLNLERASRGERDM</sequence>
<keyword evidence="2" id="KW-1185">Reference proteome</keyword>